<evidence type="ECO:0000256" key="1">
    <source>
        <dbReference type="SAM" id="MobiDB-lite"/>
    </source>
</evidence>
<feature type="compositionally biased region" description="Basic residues" evidence="1">
    <location>
        <begin position="96"/>
        <end position="108"/>
    </location>
</feature>
<keyword evidence="4" id="KW-1185">Reference proteome</keyword>
<feature type="domain" description="Helix-turn-helix" evidence="2">
    <location>
        <begin position="14"/>
        <end position="57"/>
    </location>
</feature>
<dbReference type="HOGENOM" id="CLU_2195225_0_0_5"/>
<name>F6F2W1_SPHCR</name>
<evidence type="ECO:0000259" key="2">
    <source>
        <dbReference type="Pfam" id="PF12728"/>
    </source>
</evidence>
<dbReference type="GO" id="GO:0003677">
    <property type="term" value="F:DNA binding"/>
    <property type="evidence" value="ECO:0007669"/>
    <property type="project" value="InterPro"/>
</dbReference>
<gene>
    <name evidence="3" type="ORF">Sphch_3158</name>
</gene>
<dbReference type="RefSeq" id="WP_013849003.1">
    <property type="nucleotide sequence ID" value="NC_015594.1"/>
</dbReference>
<sequence>MAEDFDLTIPPPFSVAKLAEHWGCSPSMIRKLINQGRLGHFRIGILTRISRASVEEFERLNTIGGVPVKAMEPKTAPAEANVPLPAPSGPAAPRIIPRKRRRRIPIER</sequence>
<dbReference type="Proteomes" id="UP000007150">
    <property type="component" value="Chromosome 2"/>
</dbReference>
<reference evidence="3 4" key="1">
    <citation type="submission" date="2011-05" db="EMBL/GenBank/DDBJ databases">
        <title>Complete sequence of chromosome 2 of Sphingobium chlorophenolicum L-1.</title>
        <authorList>
            <consortium name="US DOE Joint Genome Institute"/>
            <person name="Lucas S."/>
            <person name="Han J."/>
            <person name="Lapidus A."/>
            <person name="Cheng J.-F."/>
            <person name="Goodwin L."/>
            <person name="Pitluck S."/>
            <person name="Peters L."/>
            <person name="Daligault H."/>
            <person name="Han C."/>
            <person name="Tapia R."/>
            <person name="Land M."/>
            <person name="Hauser L."/>
            <person name="Kyrpides N."/>
            <person name="Ivanova N."/>
            <person name="Pagani I."/>
            <person name="Turner P."/>
            <person name="Copley S."/>
            <person name="Woyke T."/>
        </authorList>
    </citation>
    <scope>NUCLEOTIDE SEQUENCE [LARGE SCALE GENOMIC DNA]</scope>
    <source>
        <strain evidence="3 4">L-1</strain>
    </source>
</reference>
<feature type="region of interest" description="Disordered" evidence="1">
    <location>
        <begin position="78"/>
        <end position="108"/>
    </location>
</feature>
<dbReference type="KEGG" id="sch:Sphch_3158"/>
<evidence type="ECO:0000313" key="4">
    <source>
        <dbReference type="Proteomes" id="UP000007150"/>
    </source>
</evidence>
<dbReference type="EMBL" id="CP002799">
    <property type="protein sequence ID" value="AEG50773.1"/>
    <property type="molecule type" value="Genomic_DNA"/>
</dbReference>
<dbReference type="STRING" id="690566.Sphch_3158"/>
<dbReference type="Pfam" id="PF12728">
    <property type="entry name" value="HTH_17"/>
    <property type="match status" value="1"/>
</dbReference>
<organism evidence="3 4">
    <name type="scientific">Sphingobium chlorophenolicum L-1</name>
    <dbReference type="NCBI Taxonomy" id="690566"/>
    <lineage>
        <taxon>Bacteria</taxon>
        <taxon>Pseudomonadati</taxon>
        <taxon>Pseudomonadota</taxon>
        <taxon>Alphaproteobacteria</taxon>
        <taxon>Sphingomonadales</taxon>
        <taxon>Sphingomonadaceae</taxon>
        <taxon>Sphingobium</taxon>
    </lineage>
</organism>
<dbReference type="AlphaFoldDB" id="F6F2W1"/>
<accession>F6F2W1</accession>
<evidence type="ECO:0000313" key="3">
    <source>
        <dbReference type="EMBL" id="AEG50773.1"/>
    </source>
</evidence>
<dbReference type="InterPro" id="IPR010093">
    <property type="entry name" value="SinI_DNA-bd"/>
</dbReference>
<dbReference type="InterPro" id="IPR041657">
    <property type="entry name" value="HTH_17"/>
</dbReference>
<dbReference type="NCBIfam" id="TIGR01764">
    <property type="entry name" value="excise"/>
    <property type="match status" value="1"/>
</dbReference>
<proteinExistence type="predicted"/>
<protein>
    <recommendedName>
        <fullName evidence="2">Helix-turn-helix domain-containing protein</fullName>
    </recommendedName>
</protein>